<gene>
    <name evidence="6" type="ORF">SAMN05216204_11762</name>
</gene>
<protein>
    <submittedName>
        <fullName evidence="6">Response regulator receiver and ANTAR domain protein</fullName>
    </submittedName>
</protein>
<dbReference type="InterPro" id="IPR036388">
    <property type="entry name" value="WH-like_DNA-bd_sf"/>
</dbReference>
<organism evidence="6 7">
    <name type="scientific">Massilia yuzhufengensis</name>
    <dbReference type="NCBI Taxonomy" id="1164594"/>
    <lineage>
        <taxon>Bacteria</taxon>
        <taxon>Pseudomonadati</taxon>
        <taxon>Pseudomonadota</taxon>
        <taxon>Betaproteobacteria</taxon>
        <taxon>Burkholderiales</taxon>
        <taxon>Oxalobacteraceae</taxon>
        <taxon>Telluria group</taxon>
        <taxon>Massilia</taxon>
    </lineage>
</organism>
<dbReference type="PROSITE" id="PS50921">
    <property type="entry name" value="ANTAR"/>
    <property type="match status" value="1"/>
</dbReference>
<dbReference type="Gene3D" id="1.20.120.160">
    <property type="entry name" value="HPT domain"/>
    <property type="match status" value="1"/>
</dbReference>
<dbReference type="Pfam" id="PF00072">
    <property type="entry name" value="Response_reg"/>
    <property type="match status" value="1"/>
</dbReference>
<feature type="domain" description="ANTAR" evidence="5">
    <location>
        <begin position="238"/>
        <end position="299"/>
    </location>
</feature>
<evidence type="ECO:0000313" key="7">
    <source>
        <dbReference type="Proteomes" id="UP000198639"/>
    </source>
</evidence>
<evidence type="ECO:0000256" key="2">
    <source>
        <dbReference type="ARBA" id="ARBA00023012"/>
    </source>
</evidence>
<dbReference type="SMART" id="SM00448">
    <property type="entry name" value="REC"/>
    <property type="match status" value="1"/>
</dbReference>
<evidence type="ECO:0000313" key="6">
    <source>
        <dbReference type="EMBL" id="SFD14570.1"/>
    </source>
</evidence>
<feature type="modified residue" description="4-aspartylphosphate" evidence="3">
    <location>
        <position position="171"/>
    </location>
</feature>
<dbReference type="InterPro" id="IPR036641">
    <property type="entry name" value="HPT_dom_sf"/>
</dbReference>
<dbReference type="InterPro" id="IPR008207">
    <property type="entry name" value="Sig_transdc_His_kin_Hpt_dom"/>
</dbReference>
<sequence>MTASTKSDPIDVTDLCIAFANSLSTHLEHVRAALDRGDLAGVQAIAHTLSGSAASFDCRRVGLAAAELDRCCRAADLALCRSAFERLCIAAYADAPGVFADETPGVGLPPPAVAPAPAPLILLVDDDALLVAALARALETHGFRVRTADSGAAALALLHMGQLHPQLAVLDIAMPGMSGLELAAQLEGVPYMFLSASSSADVAERAAECGAVGYLLKPIDPAQLLPAVRAALACAAEIQDLRAAEQRLTLALREGRETGMAVGLLMERYRIDRHDALRMLRSHARSSQRKLNDVAVELVQAGETLNALAPPRQDLPAGRARGPDRRK</sequence>
<dbReference type="PANTHER" id="PTHR44591">
    <property type="entry name" value="STRESS RESPONSE REGULATOR PROTEIN 1"/>
    <property type="match status" value="1"/>
</dbReference>
<dbReference type="Proteomes" id="UP000198639">
    <property type="component" value="Unassembled WGS sequence"/>
</dbReference>
<dbReference type="GO" id="GO:0000160">
    <property type="term" value="P:phosphorelay signal transduction system"/>
    <property type="evidence" value="ECO:0007669"/>
    <property type="project" value="UniProtKB-KW"/>
</dbReference>
<dbReference type="SMART" id="SM01012">
    <property type="entry name" value="ANTAR"/>
    <property type="match status" value="1"/>
</dbReference>
<dbReference type="Gene3D" id="1.10.10.10">
    <property type="entry name" value="Winged helix-like DNA-binding domain superfamily/Winged helix DNA-binding domain"/>
    <property type="match status" value="1"/>
</dbReference>
<evidence type="ECO:0000259" key="5">
    <source>
        <dbReference type="PROSITE" id="PS50921"/>
    </source>
</evidence>
<keyword evidence="7" id="KW-1185">Reference proteome</keyword>
<dbReference type="Pfam" id="PF01627">
    <property type="entry name" value="Hpt"/>
    <property type="match status" value="1"/>
</dbReference>
<dbReference type="RefSeq" id="WP_177207768.1">
    <property type="nucleotide sequence ID" value="NZ_FOLD01000017.1"/>
</dbReference>
<dbReference type="SUPFAM" id="SSF47226">
    <property type="entry name" value="Histidine-containing phosphotransfer domain, HPT domain"/>
    <property type="match status" value="1"/>
</dbReference>
<dbReference type="Gene3D" id="3.40.50.2300">
    <property type="match status" value="1"/>
</dbReference>
<evidence type="ECO:0000256" key="1">
    <source>
        <dbReference type="ARBA" id="ARBA00022553"/>
    </source>
</evidence>
<dbReference type="EMBL" id="FOLD01000017">
    <property type="protein sequence ID" value="SFD14570.1"/>
    <property type="molecule type" value="Genomic_DNA"/>
</dbReference>
<proteinExistence type="predicted"/>
<dbReference type="GO" id="GO:0004672">
    <property type="term" value="F:protein kinase activity"/>
    <property type="evidence" value="ECO:0007669"/>
    <property type="project" value="UniProtKB-ARBA"/>
</dbReference>
<keyword evidence="1 3" id="KW-0597">Phosphoprotein</keyword>
<feature type="domain" description="Response regulatory" evidence="4">
    <location>
        <begin position="120"/>
        <end position="232"/>
    </location>
</feature>
<dbReference type="STRING" id="1164594.SAMN05216204_11762"/>
<accession>A0A1I1Q8X3</accession>
<dbReference type="Pfam" id="PF03861">
    <property type="entry name" value="ANTAR"/>
    <property type="match status" value="1"/>
</dbReference>
<keyword evidence="2" id="KW-0902">Two-component regulatory system</keyword>
<dbReference type="InterPro" id="IPR011006">
    <property type="entry name" value="CheY-like_superfamily"/>
</dbReference>
<reference evidence="7" key="1">
    <citation type="submission" date="2016-10" db="EMBL/GenBank/DDBJ databases">
        <authorList>
            <person name="Varghese N."/>
            <person name="Submissions S."/>
        </authorList>
    </citation>
    <scope>NUCLEOTIDE SEQUENCE [LARGE SCALE GENOMIC DNA]</scope>
    <source>
        <strain evidence="7">CGMCC 1.12041</strain>
    </source>
</reference>
<dbReference type="PROSITE" id="PS50110">
    <property type="entry name" value="RESPONSE_REGULATORY"/>
    <property type="match status" value="1"/>
</dbReference>
<dbReference type="InterPro" id="IPR050595">
    <property type="entry name" value="Bact_response_regulator"/>
</dbReference>
<dbReference type="AlphaFoldDB" id="A0A1I1Q8X3"/>
<evidence type="ECO:0000259" key="4">
    <source>
        <dbReference type="PROSITE" id="PS50110"/>
    </source>
</evidence>
<dbReference type="GO" id="GO:0003723">
    <property type="term" value="F:RNA binding"/>
    <property type="evidence" value="ECO:0007669"/>
    <property type="project" value="InterPro"/>
</dbReference>
<dbReference type="SUPFAM" id="SSF52172">
    <property type="entry name" value="CheY-like"/>
    <property type="match status" value="1"/>
</dbReference>
<name>A0A1I1Q8X3_9BURK</name>
<dbReference type="InterPro" id="IPR005561">
    <property type="entry name" value="ANTAR"/>
</dbReference>
<dbReference type="PANTHER" id="PTHR44591:SF3">
    <property type="entry name" value="RESPONSE REGULATORY DOMAIN-CONTAINING PROTEIN"/>
    <property type="match status" value="1"/>
</dbReference>
<evidence type="ECO:0000256" key="3">
    <source>
        <dbReference type="PROSITE-ProRule" id="PRU00169"/>
    </source>
</evidence>
<dbReference type="InterPro" id="IPR001789">
    <property type="entry name" value="Sig_transdc_resp-reg_receiver"/>
</dbReference>